<evidence type="ECO:0000256" key="2">
    <source>
        <dbReference type="ARBA" id="ARBA00022676"/>
    </source>
</evidence>
<evidence type="ECO:0000256" key="7">
    <source>
        <dbReference type="ARBA" id="ARBA00022989"/>
    </source>
</evidence>
<protein>
    <recommendedName>
        <fullName evidence="12">Probable peptidoglycan glycosyltransferase FtsW</fullName>
        <ecNumber evidence="14">2.4.99.28</ecNumber>
    </recommendedName>
    <alternativeName>
        <fullName evidence="13">Cell division protein FtsW</fullName>
    </alternativeName>
    <alternativeName>
        <fullName evidence="10">Cell wall polymerase</fullName>
    </alternativeName>
    <alternativeName>
        <fullName evidence="9">Peptidoglycan polymerase</fullName>
    </alternativeName>
</protein>
<evidence type="ECO:0000256" key="5">
    <source>
        <dbReference type="ARBA" id="ARBA00022960"/>
    </source>
</evidence>
<dbReference type="PANTHER" id="PTHR30474:SF2">
    <property type="entry name" value="PEPTIDOGLYCAN GLYCOSYLTRANSFERASE FTSW-RELATED"/>
    <property type="match status" value="1"/>
</dbReference>
<feature type="transmembrane region" description="Helical" evidence="16">
    <location>
        <begin position="268"/>
        <end position="294"/>
    </location>
</feature>
<dbReference type="GO" id="GO:0008360">
    <property type="term" value="P:regulation of cell shape"/>
    <property type="evidence" value="ECO:0007669"/>
    <property type="project" value="UniProtKB-KW"/>
</dbReference>
<feature type="transmembrane region" description="Helical" evidence="16">
    <location>
        <begin position="173"/>
        <end position="189"/>
    </location>
</feature>
<dbReference type="PANTHER" id="PTHR30474">
    <property type="entry name" value="CELL CYCLE PROTEIN"/>
    <property type="match status" value="1"/>
</dbReference>
<name>A0A1M7Z958_9BACT</name>
<comment type="subcellular location">
    <subcellularLocation>
        <location evidence="1">Membrane</location>
        <topology evidence="1">Multi-pass membrane protein</topology>
    </subcellularLocation>
</comment>
<dbReference type="GO" id="GO:0005886">
    <property type="term" value="C:plasma membrane"/>
    <property type="evidence" value="ECO:0007669"/>
    <property type="project" value="TreeGrafter"/>
</dbReference>
<evidence type="ECO:0000256" key="6">
    <source>
        <dbReference type="ARBA" id="ARBA00022984"/>
    </source>
</evidence>
<proteinExistence type="inferred from homology"/>
<dbReference type="AlphaFoldDB" id="A0A1M7Z958"/>
<dbReference type="EC" id="2.4.99.28" evidence="14"/>
<feature type="transmembrane region" description="Helical" evidence="16">
    <location>
        <begin position="150"/>
        <end position="167"/>
    </location>
</feature>
<dbReference type="GO" id="GO:0051301">
    <property type="term" value="P:cell division"/>
    <property type="evidence" value="ECO:0007669"/>
    <property type="project" value="UniProtKB-KW"/>
</dbReference>
<accession>A0A1M7Z958</accession>
<feature type="transmembrane region" description="Helical" evidence="16">
    <location>
        <begin position="78"/>
        <end position="99"/>
    </location>
</feature>
<keyword evidence="18" id="KW-1185">Reference proteome</keyword>
<evidence type="ECO:0000256" key="4">
    <source>
        <dbReference type="ARBA" id="ARBA00022692"/>
    </source>
</evidence>
<evidence type="ECO:0000256" key="9">
    <source>
        <dbReference type="ARBA" id="ARBA00032370"/>
    </source>
</evidence>
<keyword evidence="17" id="KW-0132">Cell division</keyword>
<dbReference type="GO" id="GO:0032153">
    <property type="term" value="C:cell division site"/>
    <property type="evidence" value="ECO:0007669"/>
    <property type="project" value="TreeGrafter"/>
</dbReference>
<feature type="transmembrane region" description="Helical" evidence="16">
    <location>
        <begin position="53"/>
        <end position="71"/>
    </location>
</feature>
<evidence type="ECO:0000313" key="18">
    <source>
        <dbReference type="Proteomes" id="UP000184609"/>
    </source>
</evidence>
<reference evidence="18" key="1">
    <citation type="submission" date="2016-12" db="EMBL/GenBank/DDBJ databases">
        <authorList>
            <person name="Varghese N."/>
            <person name="Submissions S."/>
        </authorList>
    </citation>
    <scope>NUCLEOTIDE SEQUENCE [LARGE SCALE GENOMIC DNA]</scope>
    <source>
        <strain evidence="18">DSM 25035</strain>
    </source>
</reference>
<evidence type="ECO:0000256" key="10">
    <source>
        <dbReference type="ARBA" id="ARBA00033270"/>
    </source>
</evidence>
<evidence type="ECO:0000256" key="1">
    <source>
        <dbReference type="ARBA" id="ARBA00004141"/>
    </source>
</evidence>
<evidence type="ECO:0000313" key="17">
    <source>
        <dbReference type="EMBL" id="SHO61478.1"/>
    </source>
</evidence>
<gene>
    <name evidence="17" type="ORF">SAMN04488108_1367</name>
</gene>
<feature type="transmembrane region" description="Helical" evidence="16">
    <location>
        <begin position="343"/>
        <end position="364"/>
    </location>
</feature>
<dbReference type="GO" id="GO:0008955">
    <property type="term" value="F:peptidoglycan glycosyltransferase activity"/>
    <property type="evidence" value="ECO:0007669"/>
    <property type="project" value="UniProtKB-EC"/>
</dbReference>
<keyword evidence="17" id="KW-0131">Cell cycle</keyword>
<dbReference type="GO" id="GO:0015648">
    <property type="term" value="F:lipid-linked peptidoglycan transporter activity"/>
    <property type="evidence" value="ECO:0007669"/>
    <property type="project" value="TreeGrafter"/>
</dbReference>
<organism evidence="17 18">
    <name type="scientific">Algoriphagus zhangzhouensis</name>
    <dbReference type="NCBI Taxonomy" id="1073327"/>
    <lineage>
        <taxon>Bacteria</taxon>
        <taxon>Pseudomonadati</taxon>
        <taxon>Bacteroidota</taxon>
        <taxon>Cytophagia</taxon>
        <taxon>Cytophagales</taxon>
        <taxon>Cyclobacteriaceae</taxon>
        <taxon>Algoriphagus</taxon>
    </lineage>
</organism>
<dbReference type="Pfam" id="PF01098">
    <property type="entry name" value="FTSW_RODA_SPOVE"/>
    <property type="match status" value="1"/>
</dbReference>
<dbReference type="GO" id="GO:0009252">
    <property type="term" value="P:peptidoglycan biosynthetic process"/>
    <property type="evidence" value="ECO:0007669"/>
    <property type="project" value="UniProtKB-KW"/>
</dbReference>
<keyword evidence="3" id="KW-0808">Transferase</keyword>
<comment type="similarity">
    <text evidence="11">Belongs to the SEDS family. FtsW subfamily.</text>
</comment>
<dbReference type="OrthoDB" id="9812661at2"/>
<evidence type="ECO:0000256" key="13">
    <source>
        <dbReference type="ARBA" id="ARBA00041418"/>
    </source>
</evidence>
<evidence type="ECO:0000256" key="14">
    <source>
        <dbReference type="ARBA" id="ARBA00044770"/>
    </source>
</evidence>
<evidence type="ECO:0000256" key="16">
    <source>
        <dbReference type="SAM" id="Phobius"/>
    </source>
</evidence>
<evidence type="ECO:0000256" key="12">
    <source>
        <dbReference type="ARBA" id="ARBA00041185"/>
    </source>
</evidence>
<sequence>MSQFKTWIDEHFKGDPIIWGIVILLSLFSILVVYSATGSLAYKYAGGNTELYLFRHASLVFVSLFVMWLAHKVPYKNYALYARLAMYISMPLLLVTYLFGSNINEANRWLTIPVINQAFQPSDLAKLALIAALAAMLARRQNNIKDFKSTFLPIIIAIGIISLLIALANMSTAILLLSTCLLIMFIGRVPMKYLVIVVMVGVLGLTSAVFLGQRGGTFRSRIESFMDKDEIPFQAEQSYIAIATGGVTGKGPGNSEQRNSLPHPYSDFIYAIIIEEYGMVGGVTVLFLYLALLYRGMRIVANSNKAFGGLLSAGLSFALVIQALVNMAVAVGLGPITGLPLPLLSMGGTSLVFTGISLGIILSVSRGDHQDEIQTGSAMNRPKLKPALS</sequence>
<dbReference type="RefSeq" id="WP_073571037.1">
    <property type="nucleotide sequence ID" value="NZ_FRXN01000002.1"/>
</dbReference>
<keyword evidence="5" id="KW-0133">Cell shape</keyword>
<dbReference type="EMBL" id="FRXN01000002">
    <property type="protein sequence ID" value="SHO61478.1"/>
    <property type="molecule type" value="Genomic_DNA"/>
</dbReference>
<feature type="transmembrane region" description="Helical" evidence="16">
    <location>
        <begin position="194"/>
        <end position="212"/>
    </location>
</feature>
<keyword evidence="8 16" id="KW-0472">Membrane</keyword>
<dbReference type="InterPro" id="IPR001182">
    <property type="entry name" value="FtsW/RodA"/>
</dbReference>
<keyword evidence="2" id="KW-0328">Glycosyltransferase</keyword>
<comment type="catalytic activity">
    <reaction evidence="15">
        <text>[GlcNAc-(1-&gt;4)-Mur2Ac(oyl-L-Ala-gamma-D-Glu-L-Lys-D-Ala-D-Ala)](n)-di-trans,octa-cis-undecaprenyl diphosphate + beta-D-GlcNAc-(1-&gt;4)-Mur2Ac(oyl-L-Ala-gamma-D-Glu-L-Lys-D-Ala-D-Ala)-di-trans,octa-cis-undecaprenyl diphosphate = [GlcNAc-(1-&gt;4)-Mur2Ac(oyl-L-Ala-gamma-D-Glu-L-Lys-D-Ala-D-Ala)](n+1)-di-trans,octa-cis-undecaprenyl diphosphate + di-trans,octa-cis-undecaprenyl diphosphate + H(+)</text>
        <dbReference type="Rhea" id="RHEA:23708"/>
        <dbReference type="Rhea" id="RHEA-COMP:9602"/>
        <dbReference type="Rhea" id="RHEA-COMP:9603"/>
        <dbReference type="ChEBI" id="CHEBI:15378"/>
        <dbReference type="ChEBI" id="CHEBI:58405"/>
        <dbReference type="ChEBI" id="CHEBI:60033"/>
        <dbReference type="ChEBI" id="CHEBI:78435"/>
        <dbReference type="EC" id="2.4.99.28"/>
    </reaction>
</comment>
<dbReference type="STRING" id="1073327.SAMN04488108_1367"/>
<evidence type="ECO:0000256" key="3">
    <source>
        <dbReference type="ARBA" id="ARBA00022679"/>
    </source>
</evidence>
<evidence type="ECO:0000256" key="15">
    <source>
        <dbReference type="ARBA" id="ARBA00049902"/>
    </source>
</evidence>
<keyword evidence="6" id="KW-0573">Peptidoglycan synthesis</keyword>
<evidence type="ECO:0000256" key="11">
    <source>
        <dbReference type="ARBA" id="ARBA00038053"/>
    </source>
</evidence>
<evidence type="ECO:0000256" key="8">
    <source>
        <dbReference type="ARBA" id="ARBA00023136"/>
    </source>
</evidence>
<dbReference type="Proteomes" id="UP000184609">
    <property type="component" value="Unassembled WGS sequence"/>
</dbReference>
<keyword evidence="4 16" id="KW-0812">Transmembrane</keyword>
<keyword evidence="7 16" id="KW-1133">Transmembrane helix</keyword>
<feature type="transmembrane region" description="Helical" evidence="16">
    <location>
        <begin position="21"/>
        <end position="41"/>
    </location>
</feature>
<feature type="transmembrane region" description="Helical" evidence="16">
    <location>
        <begin position="306"/>
        <end position="331"/>
    </location>
</feature>